<dbReference type="STRING" id="454194.PYK22_01395"/>
<evidence type="ECO:0000313" key="2">
    <source>
        <dbReference type="Proteomes" id="UP000031518"/>
    </source>
</evidence>
<dbReference type="OrthoDB" id="8455280at2"/>
<gene>
    <name evidence="1" type="ORF">PYK22_01395</name>
</gene>
<accession>A0A0B6WWB8</accession>
<proteinExistence type="predicted"/>
<keyword evidence="2" id="KW-1185">Reference proteome</keyword>
<dbReference type="EMBL" id="CBXV010000004">
    <property type="protein sequence ID" value="CDM65396.1"/>
    <property type="molecule type" value="Genomic_DNA"/>
</dbReference>
<dbReference type="Proteomes" id="UP000031518">
    <property type="component" value="Unassembled WGS sequence"/>
</dbReference>
<evidence type="ECO:0000313" key="1">
    <source>
        <dbReference type="EMBL" id="CDM65396.1"/>
    </source>
</evidence>
<name>A0A0B6WWB8_9BACT</name>
<protein>
    <submittedName>
        <fullName evidence="1">Uncharacterized protein</fullName>
    </submittedName>
</protein>
<reference evidence="1 2" key="1">
    <citation type="submission" date="2013-12" db="EMBL/GenBank/DDBJ databases">
        <authorList>
            <person name="Stott M."/>
        </authorList>
    </citation>
    <scope>NUCLEOTIDE SEQUENCE [LARGE SCALE GENOMIC DNA]</scope>
    <source>
        <strain evidence="1 2">K22</strain>
    </source>
</reference>
<dbReference type="RefSeq" id="WP_041975397.1">
    <property type="nucleotide sequence ID" value="NZ_CBXV010000004.1"/>
</dbReference>
<dbReference type="AlphaFoldDB" id="A0A0B6WWB8"/>
<sequence length="314" mass="35540">MPRWQRTETRVVRPFPTAESCLVGVKFKLTRDAEFDDRTSFDVSEVELDRLQPEFRLQVDPSPLRAQGSGLPAPSDLDLVIRLADARLHRSEVVFKEAVESLPETWHVPTDVSKEFSWKFGADVTVALVLRSERSPQPGQPFMRGQWVARKDFSVRSKAEPRAFPVERWTADDFARQGLPRDSVYWIQFIADDLNRRFDDPGEAFRVCLRADVYDALVQAQDTPQGRALFSTIVAEILTEVLWRGLQSLDASEEIERGGLLHSALARVEKATNATQDSLRRLVEDGELSSLRTFAQATVGMQRALAKLGNMNIQ</sequence>
<organism evidence="1 2">
    <name type="scientific">Pyrinomonas methylaliphatogenes</name>
    <dbReference type="NCBI Taxonomy" id="454194"/>
    <lineage>
        <taxon>Bacteria</taxon>
        <taxon>Pseudomonadati</taxon>
        <taxon>Acidobacteriota</taxon>
        <taxon>Blastocatellia</taxon>
        <taxon>Blastocatellales</taxon>
        <taxon>Pyrinomonadaceae</taxon>
        <taxon>Pyrinomonas</taxon>
    </lineage>
</organism>
<reference evidence="1 2" key="2">
    <citation type="submission" date="2015-01" db="EMBL/GenBank/DDBJ databases">
        <title>Complete genome sequence of Pyrinomonas methylaliphatogenes type strain K22T.</title>
        <authorList>
            <person name="Lee K.C.Y."/>
            <person name="Power J.F."/>
            <person name="Dunfield P.F."/>
            <person name="Morgan X.C."/>
            <person name="Huttenhower C."/>
            <person name="Stott M.B."/>
        </authorList>
    </citation>
    <scope>NUCLEOTIDE SEQUENCE [LARGE SCALE GENOMIC DNA]</scope>
    <source>
        <strain evidence="1 2">K22</strain>
    </source>
</reference>